<dbReference type="AlphaFoldDB" id="A0A9J5Z2G5"/>
<comment type="caution">
    <text evidence="1">The sequence shown here is derived from an EMBL/GenBank/DDBJ whole genome shotgun (WGS) entry which is preliminary data.</text>
</comment>
<dbReference type="EMBL" id="JACXVP010000005">
    <property type="protein sequence ID" value="KAG5606866.1"/>
    <property type="molecule type" value="Genomic_DNA"/>
</dbReference>
<keyword evidence="2" id="KW-1185">Reference proteome</keyword>
<organism evidence="1 2">
    <name type="scientific">Solanum commersonii</name>
    <name type="common">Commerson's wild potato</name>
    <name type="synonym">Commerson's nightshade</name>
    <dbReference type="NCBI Taxonomy" id="4109"/>
    <lineage>
        <taxon>Eukaryota</taxon>
        <taxon>Viridiplantae</taxon>
        <taxon>Streptophyta</taxon>
        <taxon>Embryophyta</taxon>
        <taxon>Tracheophyta</taxon>
        <taxon>Spermatophyta</taxon>
        <taxon>Magnoliopsida</taxon>
        <taxon>eudicotyledons</taxon>
        <taxon>Gunneridae</taxon>
        <taxon>Pentapetalae</taxon>
        <taxon>asterids</taxon>
        <taxon>lamiids</taxon>
        <taxon>Solanales</taxon>
        <taxon>Solanaceae</taxon>
        <taxon>Solanoideae</taxon>
        <taxon>Solaneae</taxon>
        <taxon>Solanum</taxon>
    </lineage>
</organism>
<dbReference type="Proteomes" id="UP000824120">
    <property type="component" value="Chromosome 5"/>
</dbReference>
<sequence>MSDDMLIINSIPCGIPFYPQVNTLLDHLGGWNYTVKLALEYCNPKGQVIVVVNLQSKNLMMLTQKEIVCTVQFQQTYQSSNF</sequence>
<evidence type="ECO:0000313" key="2">
    <source>
        <dbReference type="Proteomes" id="UP000824120"/>
    </source>
</evidence>
<proteinExistence type="predicted"/>
<gene>
    <name evidence="1" type="ORF">H5410_028358</name>
</gene>
<name>A0A9J5Z2G5_SOLCO</name>
<protein>
    <submittedName>
        <fullName evidence="1">Uncharacterized protein</fullName>
    </submittedName>
</protein>
<accession>A0A9J5Z2G5</accession>
<evidence type="ECO:0000313" key="1">
    <source>
        <dbReference type="EMBL" id="KAG5606866.1"/>
    </source>
</evidence>
<reference evidence="1 2" key="1">
    <citation type="submission" date="2020-09" db="EMBL/GenBank/DDBJ databases">
        <title>De no assembly of potato wild relative species, Solanum commersonii.</title>
        <authorList>
            <person name="Cho K."/>
        </authorList>
    </citation>
    <scope>NUCLEOTIDE SEQUENCE [LARGE SCALE GENOMIC DNA]</scope>
    <source>
        <strain evidence="1">LZ3.2</strain>
        <tissue evidence="1">Leaf</tissue>
    </source>
</reference>